<evidence type="ECO:0000256" key="1">
    <source>
        <dbReference type="ARBA" id="ARBA00004123"/>
    </source>
</evidence>
<evidence type="ECO:0000259" key="9">
    <source>
        <dbReference type="PROSITE" id="PS50166"/>
    </source>
</evidence>
<dbReference type="SMART" id="SM00913">
    <property type="entry name" value="IBN_N"/>
    <property type="match status" value="1"/>
</dbReference>
<dbReference type="InterPro" id="IPR058584">
    <property type="entry name" value="IMB1_TNPO1-like_TPR"/>
</dbReference>
<dbReference type="PROSITE" id="PS50166">
    <property type="entry name" value="IMPORTIN_B_NT"/>
    <property type="match status" value="1"/>
</dbReference>
<dbReference type="eggNOG" id="KOG2171">
    <property type="taxonomic scope" value="Eukaryota"/>
</dbReference>
<evidence type="ECO:0000256" key="2">
    <source>
        <dbReference type="ARBA" id="ARBA00004496"/>
    </source>
</evidence>
<dbReference type="GO" id="GO:0031267">
    <property type="term" value="F:small GTPase binding"/>
    <property type="evidence" value="ECO:0007669"/>
    <property type="project" value="InterPro"/>
</dbReference>
<dbReference type="InterPro" id="IPR001494">
    <property type="entry name" value="Importin-beta_N"/>
</dbReference>
<evidence type="ECO:0000256" key="5">
    <source>
        <dbReference type="ARBA" id="ARBA00022737"/>
    </source>
</evidence>
<accession>H2ZPS4</accession>
<dbReference type="Pfam" id="PF03810">
    <property type="entry name" value="IBN_N"/>
    <property type="match status" value="1"/>
</dbReference>
<dbReference type="InterPro" id="IPR057672">
    <property type="entry name" value="TPR_IPO4/5"/>
</dbReference>
<dbReference type="PROSITE" id="PS50077">
    <property type="entry name" value="HEAT_REPEAT"/>
    <property type="match status" value="1"/>
</dbReference>
<keyword evidence="4" id="KW-0963">Cytoplasm</keyword>
<dbReference type="PANTHER" id="PTHR10527">
    <property type="entry name" value="IMPORTIN BETA"/>
    <property type="match status" value="1"/>
</dbReference>
<dbReference type="Proteomes" id="UP000007875">
    <property type="component" value="Unassembled WGS sequence"/>
</dbReference>
<dbReference type="OMA" id="VMPRIRH"/>
<reference evidence="10" key="2">
    <citation type="submission" date="2025-08" db="UniProtKB">
        <authorList>
            <consortium name="Ensembl"/>
        </authorList>
    </citation>
    <scope>IDENTIFICATION</scope>
</reference>
<feature type="domain" description="Importin N-terminal" evidence="9">
    <location>
        <begin position="1"/>
        <end position="67"/>
    </location>
</feature>
<dbReference type="Pfam" id="PF25574">
    <property type="entry name" value="TPR_IMB1"/>
    <property type="match status" value="1"/>
</dbReference>
<keyword evidence="6" id="KW-0653">Protein transport</keyword>
<evidence type="ECO:0000256" key="3">
    <source>
        <dbReference type="ARBA" id="ARBA00022448"/>
    </source>
</evidence>
<organism evidence="10 11">
    <name type="scientific">Ciona savignyi</name>
    <name type="common">Pacific transparent sea squirt</name>
    <dbReference type="NCBI Taxonomy" id="51511"/>
    <lineage>
        <taxon>Eukaryota</taxon>
        <taxon>Metazoa</taxon>
        <taxon>Chordata</taxon>
        <taxon>Tunicata</taxon>
        <taxon>Ascidiacea</taxon>
        <taxon>Phlebobranchia</taxon>
        <taxon>Cionidae</taxon>
        <taxon>Ciona</taxon>
    </lineage>
</organism>
<dbReference type="Ensembl" id="ENSCSAVT00000019802.1">
    <property type="protein sequence ID" value="ENSCSAVP00000019590.1"/>
    <property type="gene ID" value="ENSCSAVG00000011482.1"/>
</dbReference>
<dbReference type="InterPro" id="IPR040122">
    <property type="entry name" value="Importin_beta"/>
</dbReference>
<dbReference type="SUPFAM" id="SSF48371">
    <property type="entry name" value="ARM repeat"/>
    <property type="match status" value="2"/>
</dbReference>
<reference evidence="10" key="3">
    <citation type="submission" date="2025-09" db="UniProtKB">
        <authorList>
            <consortium name="Ensembl"/>
        </authorList>
    </citation>
    <scope>IDENTIFICATION</scope>
</reference>
<sequence length="1030" mass="113695">ATEELRKLSQHGAFMSSLFNVLCSDATVQVRQLAAVVFRRKIIKSWKTYCESDRTALKSSLLGRLGQESDATCLRSVMQIVGSIAKHELSNDSRWPDLLRFIESSIKTNDPKQVECGMHLLSIACESAGEYLSEEYNAILTLISNTVASAAQNPDCAYYSVQAFNSLIPFLGDEQAVCSLVRPLVPKCVQVVKLLLEHDESRAAEVIEIFESLIETEVMFIAPFVKDLVLFSLMIANNSDLEDDTRVRSLVLLQWIIKLKKKAILKHNLIGSIIEVLGPILIAPIDDSDSDDEAGFIGDSADSHTPLASALHVIDDLALHLPPEKLFSKIMPFVQSCIAGNEAHHRRGLLLTLACLCEGTSEFIRTNHLHSFVELVCRGAVDEHPKVRNAAMFALGQFSEYLTPDLNQFASEVMPIMFGVLQQLHQGPSSSSMTKAYYALENFVESLEMGILPYLDQLMGHLLSHLKTTTDIHTKELLVSAIGAAANASEDKLLPYLDEILKHLQQCLSTLDKNNTTDEDEGELSVLHTQALDTLGVLVRTLGKMNPQLPSDCMNLGMSLLSSETNDPDLRRAAFGLFAAVASLVKEDMAPFMPVIVKNMLNSVQSSEGIIPHFTDEDDPSGGVHNFSFLDEADLTNGNHEEEEDDDDEGVNGFSVENSYMDEKSDACESLGELAKHSPKSFEPHLGETFEEVFKQVEFPHSDVRKAAIASCGQFVETAYSLKSGLYGNLLGQIFPVICTTISKDSERLVVMSAIMTMKEMIEKCGVDTFANQEQDLQVLMRSLNEVLLQKAACQDDDGEEEDEQQAEYDEMLIEYCGEIFPALAEKLQASFLPYFMACLPTFIGKLVRIIAWKPICSSSERSFGAGTIAETIDKLGPGGSTEILQHVVPRFIQLTRDNEAEVRNNSIYGLGVLLQNGGPAATQHYPLVLGSLSQALVKEKSRRVLDNILGAVARMITSNKELVPLPQVLPVFLDHLPLQEDHDEDPIVYGCLATLMQNSEVRDDLKVMSRIMEIFAAVSVDDDVDISKC</sequence>
<comment type="subcellular location">
    <subcellularLocation>
        <location evidence="2">Cytoplasm</location>
    </subcellularLocation>
    <subcellularLocation>
        <location evidence="1">Nucleus</location>
    </subcellularLocation>
</comment>
<dbReference type="STRING" id="51511.ENSCSAVP00000019590"/>
<evidence type="ECO:0000256" key="7">
    <source>
        <dbReference type="ARBA" id="ARBA00023242"/>
    </source>
</evidence>
<evidence type="ECO:0000256" key="6">
    <source>
        <dbReference type="ARBA" id="ARBA00022927"/>
    </source>
</evidence>
<proteinExistence type="predicted"/>
<dbReference type="FunCoup" id="H2ZPS4">
    <property type="interactions" value="151"/>
</dbReference>
<evidence type="ECO:0000313" key="10">
    <source>
        <dbReference type="Ensembl" id="ENSCSAVP00000019590.1"/>
    </source>
</evidence>
<dbReference type="InterPro" id="IPR011989">
    <property type="entry name" value="ARM-like"/>
</dbReference>
<reference evidence="11" key="1">
    <citation type="submission" date="2003-08" db="EMBL/GenBank/DDBJ databases">
        <authorList>
            <person name="Birren B."/>
            <person name="Nusbaum C."/>
            <person name="Abebe A."/>
            <person name="Abouelleil A."/>
            <person name="Adekoya E."/>
            <person name="Ait-zahra M."/>
            <person name="Allen N."/>
            <person name="Allen T."/>
            <person name="An P."/>
            <person name="Anderson M."/>
            <person name="Anderson S."/>
            <person name="Arachchi H."/>
            <person name="Armbruster J."/>
            <person name="Bachantsang P."/>
            <person name="Baldwin J."/>
            <person name="Barry A."/>
            <person name="Bayul T."/>
            <person name="Blitshsteyn B."/>
            <person name="Bloom T."/>
            <person name="Blye J."/>
            <person name="Boguslavskiy L."/>
            <person name="Borowsky M."/>
            <person name="Boukhgalter B."/>
            <person name="Brunache A."/>
            <person name="Butler J."/>
            <person name="Calixte N."/>
            <person name="Calvo S."/>
            <person name="Camarata J."/>
            <person name="Campo K."/>
            <person name="Chang J."/>
            <person name="Cheshatsang Y."/>
            <person name="Citroen M."/>
            <person name="Collymore A."/>
            <person name="Considine T."/>
            <person name="Cook A."/>
            <person name="Cooke P."/>
            <person name="Corum B."/>
            <person name="Cuomo C."/>
            <person name="David R."/>
            <person name="Dawoe T."/>
            <person name="Degray S."/>
            <person name="Dodge S."/>
            <person name="Dooley K."/>
            <person name="Dorje P."/>
            <person name="Dorjee K."/>
            <person name="Dorris L."/>
            <person name="Duffey N."/>
            <person name="Dupes A."/>
            <person name="Elkins T."/>
            <person name="Engels R."/>
            <person name="Erickson J."/>
            <person name="Farina A."/>
            <person name="Faro S."/>
            <person name="Ferreira P."/>
            <person name="Fischer H."/>
            <person name="Fitzgerald M."/>
            <person name="Foley K."/>
            <person name="Gage D."/>
            <person name="Galagan J."/>
            <person name="Gearin G."/>
            <person name="Gnerre S."/>
            <person name="Gnirke A."/>
            <person name="Goyette A."/>
            <person name="Graham J."/>
            <person name="Grandbois E."/>
            <person name="Gyaltsen K."/>
            <person name="Hafez N."/>
            <person name="Hagopian D."/>
            <person name="Hagos B."/>
            <person name="Hall J."/>
            <person name="Hatcher B."/>
            <person name="Heller A."/>
            <person name="Higgins H."/>
            <person name="Honan T."/>
            <person name="Horn A."/>
            <person name="Houde N."/>
            <person name="Hughes L."/>
            <person name="Hulme W."/>
            <person name="Husby E."/>
            <person name="Iliev I."/>
            <person name="Jaffe D."/>
            <person name="Jones C."/>
            <person name="Kamal M."/>
            <person name="Kamat A."/>
            <person name="Kamvysselis M."/>
            <person name="Karlsson E."/>
            <person name="Kells C."/>
            <person name="Kieu A."/>
            <person name="Kisner P."/>
            <person name="Kodira C."/>
            <person name="Kulbokas E."/>
            <person name="Labutti K."/>
            <person name="Lama D."/>
            <person name="Landers T."/>
            <person name="Leger J."/>
            <person name="Levine S."/>
            <person name="Lewis D."/>
            <person name="Lewis T."/>
            <person name="Lindblad-toh K."/>
            <person name="Liu X."/>
            <person name="Lokyitsang T."/>
            <person name="Lokyitsang Y."/>
            <person name="Lucien O."/>
            <person name="Lui A."/>
            <person name="Ma L.J."/>
            <person name="Mabbitt R."/>
            <person name="Macdonald J."/>
            <person name="Maclean C."/>
            <person name="Major J."/>
            <person name="Manning J."/>
            <person name="Marabella R."/>
            <person name="Maru K."/>
            <person name="Matthews C."/>
            <person name="Mauceli E."/>
            <person name="Mccarthy M."/>
            <person name="Mcdonough S."/>
            <person name="Mcghee T."/>
            <person name="Meldrim J."/>
            <person name="Meneus L."/>
            <person name="Mesirov J."/>
            <person name="Mihalev A."/>
            <person name="Mihova T."/>
            <person name="Mikkelsen T."/>
            <person name="Mlenga V."/>
            <person name="Moru K."/>
            <person name="Mozes J."/>
            <person name="Mulrain L."/>
            <person name="Munson G."/>
            <person name="Naylor J."/>
            <person name="Newes C."/>
            <person name="Nguyen C."/>
            <person name="Nguyen N."/>
            <person name="Nguyen T."/>
            <person name="Nicol R."/>
            <person name="Nielsen C."/>
            <person name="Nizzari M."/>
            <person name="Norbu C."/>
            <person name="Norbu N."/>
            <person name="O'donnell P."/>
            <person name="Okoawo O."/>
            <person name="O'leary S."/>
            <person name="Omotosho B."/>
            <person name="O'neill K."/>
            <person name="Osman S."/>
            <person name="Parker S."/>
            <person name="Perrin D."/>
            <person name="Phunkhang P."/>
            <person name="Piqani B."/>
            <person name="Purcell S."/>
            <person name="Rachupka T."/>
            <person name="Ramasamy U."/>
            <person name="Rameau R."/>
            <person name="Ray V."/>
            <person name="Raymond C."/>
            <person name="Retta R."/>
            <person name="Richardson S."/>
            <person name="Rise C."/>
            <person name="Rodriguez J."/>
            <person name="Rogers J."/>
            <person name="Rogov P."/>
            <person name="Rutman M."/>
            <person name="Schupbach R."/>
            <person name="Seaman C."/>
            <person name="Settipalli S."/>
            <person name="Sharpe T."/>
            <person name="Sheridan J."/>
            <person name="Sherpa N."/>
            <person name="Shi J."/>
            <person name="Smirnov S."/>
            <person name="Smith C."/>
            <person name="Sougnez C."/>
            <person name="Spencer B."/>
            <person name="Stalker J."/>
            <person name="Stange-thomann N."/>
            <person name="Stavropoulos S."/>
            <person name="Stetson K."/>
            <person name="Stone C."/>
            <person name="Stone S."/>
            <person name="Stubbs M."/>
            <person name="Talamas J."/>
            <person name="Tchuinga P."/>
            <person name="Tenzing P."/>
            <person name="Tesfaye S."/>
            <person name="Theodore J."/>
            <person name="Thoulutsang Y."/>
            <person name="Topham K."/>
            <person name="Towey S."/>
            <person name="Tsamla T."/>
            <person name="Tsomo N."/>
            <person name="Vallee D."/>
            <person name="Vassiliev H."/>
            <person name="Venkataraman V."/>
            <person name="Vinson J."/>
            <person name="Vo A."/>
            <person name="Wade C."/>
            <person name="Wang S."/>
            <person name="Wangchuk T."/>
            <person name="Wangdi T."/>
            <person name="Whittaker C."/>
            <person name="Wilkinson J."/>
            <person name="Wu Y."/>
            <person name="Wyman D."/>
            <person name="Yadav S."/>
            <person name="Yang S."/>
            <person name="Yang X."/>
            <person name="Yeager S."/>
            <person name="Yee E."/>
            <person name="Young G."/>
            <person name="Zainoun J."/>
            <person name="Zembeck L."/>
            <person name="Zimmer A."/>
            <person name="Zody M."/>
            <person name="Lander E."/>
        </authorList>
    </citation>
    <scope>NUCLEOTIDE SEQUENCE [LARGE SCALE GENOMIC DNA]</scope>
</reference>
<keyword evidence="11" id="KW-1185">Reference proteome</keyword>
<evidence type="ECO:0000313" key="11">
    <source>
        <dbReference type="Proteomes" id="UP000007875"/>
    </source>
</evidence>
<keyword evidence="7" id="KW-0539">Nucleus</keyword>
<evidence type="ECO:0000256" key="8">
    <source>
        <dbReference type="PROSITE-ProRule" id="PRU00103"/>
    </source>
</evidence>
<dbReference type="InterPro" id="IPR021133">
    <property type="entry name" value="HEAT_type_2"/>
</dbReference>
<dbReference type="Pfam" id="PF25780">
    <property type="entry name" value="TPR_IPO5"/>
    <property type="match status" value="1"/>
</dbReference>
<dbReference type="AlphaFoldDB" id="H2ZPS4"/>
<dbReference type="InParanoid" id="H2ZPS4"/>
<dbReference type="InterPro" id="IPR016024">
    <property type="entry name" value="ARM-type_fold"/>
</dbReference>
<dbReference type="GO" id="GO:0006606">
    <property type="term" value="P:protein import into nucleus"/>
    <property type="evidence" value="ECO:0007669"/>
    <property type="project" value="InterPro"/>
</dbReference>
<dbReference type="GeneTree" id="ENSGT00550000075074"/>
<name>H2ZPS4_CIOSA</name>
<dbReference type="HOGENOM" id="CLU_003794_1_0_1"/>
<keyword evidence="5" id="KW-0677">Repeat</keyword>
<dbReference type="Gene3D" id="1.25.10.10">
    <property type="entry name" value="Leucine-rich Repeat Variant"/>
    <property type="match status" value="1"/>
</dbReference>
<feature type="repeat" description="HEAT" evidence="8">
    <location>
        <begin position="888"/>
        <end position="926"/>
    </location>
</feature>
<evidence type="ECO:0000256" key="4">
    <source>
        <dbReference type="ARBA" id="ARBA00022490"/>
    </source>
</evidence>
<protein>
    <recommendedName>
        <fullName evidence="9">Importin N-terminal domain-containing protein</fullName>
    </recommendedName>
</protein>
<keyword evidence="3" id="KW-0813">Transport</keyword>
<dbReference type="GO" id="GO:0005737">
    <property type="term" value="C:cytoplasm"/>
    <property type="evidence" value="ECO:0007669"/>
    <property type="project" value="UniProtKB-SubCell"/>
</dbReference>